<dbReference type="EMBL" id="JAINUG010000194">
    <property type="protein sequence ID" value="KAJ8388479.1"/>
    <property type="molecule type" value="Genomic_DNA"/>
</dbReference>
<accession>A0AAD7RQG5</accession>
<comment type="caution">
    <text evidence="2">The sequence shown here is derived from an EMBL/GenBank/DDBJ whole genome shotgun (WGS) entry which is preliminary data.</text>
</comment>
<evidence type="ECO:0000256" key="1">
    <source>
        <dbReference type="SAM" id="MobiDB-lite"/>
    </source>
</evidence>
<dbReference type="Proteomes" id="UP001221898">
    <property type="component" value="Unassembled WGS sequence"/>
</dbReference>
<evidence type="ECO:0000313" key="2">
    <source>
        <dbReference type="EMBL" id="KAJ8388479.1"/>
    </source>
</evidence>
<reference evidence="2" key="1">
    <citation type="journal article" date="2023" name="Science">
        <title>Genome structures resolve the early diversification of teleost fishes.</title>
        <authorList>
            <person name="Parey E."/>
            <person name="Louis A."/>
            <person name="Montfort J."/>
            <person name="Bouchez O."/>
            <person name="Roques C."/>
            <person name="Iampietro C."/>
            <person name="Lluch J."/>
            <person name="Castinel A."/>
            <person name="Donnadieu C."/>
            <person name="Desvignes T."/>
            <person name="Floi Bucao C."/>
            <person name="Jouanno E."/>
            <person name="Wen M."/>
            <person name="Mejri S."/>
            <person name="Dirks R."/>
            <person name="Jansen H."/>
            <person name="Henkel C."/>
            <person name="Chen W.J."/>
            <person name="Zahm M."/>
            <person name="Cabau C."/>
            <person name="Klopp C."/>
            <person name="Thompson A.W."/>
            <person name="Robinson-Rechavi M."/>
            <person name="Braasch I."/>
            <person name="Lecointre G."/>
            <person name="Bobe J."/>
            <person name="Postlethwait J.H."/>
            <person name="Berthelot C."/>
            <person name="Roest Crollius H."/>
            <person name="Guiguen Y."/>
        </authorList>
    </citation>
    <scope>NUCLEOTIDE SEQUENCE</scope>
    <source>
        <strain evidence="2">NC1722</strain>
    </source>
</reference>
<organism evidence="2 3">
    <name type="scientific">Aldrovandia affinis</name>
    <dbReference type="NCBI Taxonomy" id="143900"/>
    <lineage>
        <taxon>Eukaryota</taxon>
        <taxon>Metazoa</taxon>
        <taxon>Chordata</taxon>
        <taxon>Craniata</taxon>
        <taxon>Vertebrata</taxon>
        <taxon>Euteleostomi</taxon>
        <taxon>Actinopterygii</taxon>
        <taxon>Neopterygii</taxon>
        <taxon>Teleostei</taxon>
        <taxon>Notacanthiformes</taxon>
        <taxon>Halosauridae</taxon>
        <taxon>Aldrovandia</taxon>
    </lineage>
</organism>
<protein>
    <submittedName>
        <fullName evidence="2">Uncharacterized protein</fullName>
    </submittedName>
</protein>
<proteinExistence type="predicted"/>
<dbReference type="AlphaFoldDB" id="A0AAD7RQG5"/>
<sequence>MGWPFNGRATVPRPSAAADSIDGLTRGVARGQRAGVRGHRERPPVLTLLHRVTGSEYCAVRYQYGHLGGALRAPVRGVRAERRGDAGGRLCGVPVPGDTGETAASGQRDNGSDGGDITAGFREYAVTAGETEGRSIMWGRIRAPRQPG</sequence>
<name>A0AAD7RQG5_9TELE</name>
<keyword evidence="3" id="KW-1185">Reference proteome</keyword>
<feature type="region of interest" description="Disordered" evidence="1">
    <location>
        <begin position="1"/>
        <end position="24"/>
    </location>
</feature>
<feature type="region of interest" description="Disordered" evidence="1">
    <location>
        <begin position="88"/>
        <end position="118"/>
    </location>
</feature>
<gene>
    <name evidence="2" type="ORF">AAFF_G00133550</name>
</gene>
<evidence type="ECO:0000313" key="3">
    <source>
        <dbReference type="Proteomes" id="UP001221898"/>
    </source>
</evidence>